<dbReference type="GO" id="GO:0016070">
    <property type="term" value="P:RNA metabolic process"/>
    <property type="evidence" value="ECO:0007669"/>
    <property type="project" value="UniProtKB-ARBA"/>
</dbReference>
<dbReference type="Pfam" id="PF01535">
    <property type="entry name" value="PPR"/>
    <property type="match status" value="4"/>
</dbReference>
<evidence type="ECO:0000313" key="12">
    <source>
        <dbReference type="Proteomes" id="UP000464620"/>
    </source>
</evidence>
<evidence type="ECO:0000256" key="1">
    <source>
        <dbReference type="ARBA" id="ARBA00004555"/>
    </source>
</evidence>
<dbReference type="EMBL" id="CP031001">
    <property type="protein sequence ID" value="QHN77820.1"/>
    <property type="molecule type" value="Genomic_DNA"/>
</dbReference>
<dbReference type="Proteomes" id="UP000464620">
    <property type="component" value="Chromosome B09"/>
</dbReference>
<proteinExistence type="inferred from homology"/>
<dbReference type="Pfam" id="PF13041">
    <property type="entry name" value="PPR_2"/>
    <property type="match status" value="2"/>
</dbReference>
<feature type="compositionally biased region" description="Polar residues" evidence="8">
    <location>
        <begin position="825"/>
        <end position="834"/>
    </location>
</feature>
<keyword evidence="3" id="KW-0677">Repeat</keyword>
<evidence type="ECO:0000256" key="3">
    <source>
        <dbReference type="ARBA" id="ARBA00022737"/>
    </source>
</evidence>
<feature type="repeat" description="PPR" evidence="6">
    <location>
        <begin position="183"/>
        <end position="217"/>
    </location>
</feature>
<dbReference type="InterPro" id="IPR022091">
    <property type="entry name" value="TMF_TATA-bd"/>
</dbReference>
<feature type="compositionally biased region" description="Basic and acidic residues" evidence="8">
    <location>
        <begin position="798"/>
        <end position="811"/>
    </location>
</feature>
<evidence type="ECO:0000256" key="7">
    <source>
        <dbReference type="SAM" id="Coils"/>
    </source>
</evidence>
<feature type="repeat" description="PPR" evidence="6">
    <location>
        <begin position="82"/>
        <end position="116"/>
    </location>
</feature>
<feature type="compositionally biased region" description="Polar residues" evidence="8">
    <location>
        <begin position="644"/>
        <end position="660"/>
    </location>
</feature>
<dbReference type="PANTHER" id="PTHR47347:SF2">
    <property type="entry name" value="GOLGIN CANDIDATE 5"/>
    <property type="match status" value="1"/>
</dbReference>
<dbReference type="InterPro" id="IPR011990">
    <property type="entry name" value="TPR-like_helical_dom_sf"/>
</dbReference>
<feature type="compositionally biased region" description="Polar residues" evidence="8">
    <location>
        <begin position="682"/>
        <end position="691"/>
    </location>
</feature>
<dbReference type="InterPro" id="IPR032867">
    <property type="entry name" value="DYW_dom"/>
</dbReference>
<dbReference type="GO" id="GO:0008270">
    <property type="term" value="F:zinc ion binding"/>
    <property type="evidence" value="ECO:0007669"/>
    <property type="project" value="InterPro"/>
</dbReference>
<dbReference type="FunFam" id="1.25.40.10:FF:000184">
    <property type="entry name" value="Pentatricopeptide repeat-containing protein, chloroplastic"/>
    <property type="match status" value="1"/>
</dbReference>
<dbReference type="Gene3D" id="1.25.40.10">
    <property type="entry name" value="Tetratricopeptide repeat domain"/>
    <property type="match status" value="4"/>
</dbReference>
<feature type="coiled-coil region" evidence="7">
    <location>
        <begin position="1462"/>
        <end position="1489"/>
    </location>
</feature>
<organism evidence="11 12">
    <name type="scientific">Arachis hypogaea</name>
    <name type="common">Peanut</name>
    <dbReference type="NCBI Taxonomy" id="3818"/>
    <lineage>
        <taxon>Eukaryota</taxon>
        <taxon>Viridiplantae</taxon>
        <taxon>Streptophyta</taxon>
        <taxon>Embryophyta</taxon>
        <taxon>Tracheophyta</taxon>
        <taxon>Spermatophyta</taxon>
        <taxon>Magnoliopsida</taxon>
        <taxon>eudicotyledons</taxon>
        <taxon>Gunneridae</taxon>
        <taxon>Pentapetalae</taxon>
        <taxon>rosids</taxon>
        <taxon>fabids</taxon>
        <taxon>Fabales</taxon>
        <taxon>Fabaceae</taxon>
        <taxon>Papilionoideae</taxon>
        <taxon>50 kb inversion clade</taxon>
        <taxon>dalbergioids sensu lato</taxon>
        <taxon>Dalbergieae</taxon>
        <taxon>Pterocarpus clade</taxon>
        <taxon>Arachis</taxon>
    </lineage>
</organism>
<accession>A0A6B9V8Q9</accession>
<feature type="repeat" description="PPR" evidence="6">
    <location>
        <begin position="284"/>
        <end position="314"/>
    </location>
</feature>
<feature type="coiled-coil region" evidence="7">
    <location>
        <begin position="1396"/>
        <end position="1437"/>
    </location>
</feature>
<dbReference type="PROSITE" id="PS51375">
    <property type="entry name" value="PPR"/>
    <property type="match status" value="3"/>
</dbReference>
<dbReference type="Pfam" id="PF14432">
    <property type="entry name" value="DYW_deaminase"/>
    <property type="match status" value="1"/>
</dbReference>
<evidence type="ECO:0000313" key="11">
    <source>
        <dbReference type="EMBL" id="QHN77820.1"/>
    </source>
</evidence>
<dbReference type="InterPro" id="IPR046848">
    <property type="entry name" value="E_motif"/>
</dbReference>
<sequence>MVIMKCKEIGQLLQLTHYSYASLLQTCIAGKALRPGKQLHARFFQLGVAYNQDLATKLVNLYSVCNSLRNAHQVFDRIPKQNLFLWNVLIRGYAWNGPHQAAISLFHQMLQYGLNPDNFTFPFVLKACSALSAIGEGRGIHECVIRTGWERDFFVGAALIDMYAKCGCLVEARHVFDKIVVRDAVLWNSMLAAYALNGHPDESLALCRYMVVTGVRPTEATLVTVISSSADIACLPHGKEIHGLAWRHGFQSNDKVKTALIDMYAKCGSVRVARALFEMLREKRVVSWNAIITGYAMHGLAKEALELFEVMRKEARPDLITFVGVLAACSRGRLLDEGQVFYDMMVRDYGINPTVQHYTCMVDLLGHCGKLEEAYDLIRHMSVRPDSGVWGALLNSCKIHGNVELAELALEKLIELDPDDSGNYVILANMYAKSELKRLEGLMREAGYVPDTGSVFHDVEEDEKTNMVCSHSERLAIAFGLISTPSGTRLLITKNLRICEDCHVAIKFISKITDREITGIALEMAWFSGKNAWGNFPDLDLAGAVNKLQESVKSIEKNFDTALGFEEKSESSNEGAGSWPIPADRKTLFNPVMAFIGNKSEETSEETSEKAESSQQESKTEKSPEKPESSDHTHAPEEKESLGTDGTVQMETEEIANQNIKRVLKVEDDGEQTESADVSAAESFNHTNDGHNLQEMPIELPETPINKFESFDSGDLPQEEEVAEVGTSEIPVLKQPKPSNLVDNVVENAHSESVDSHVFSEPNENLQVVAKEEIIEEEGVQAEESVPSVSSLQPEASDASKKSDLISRATEETNSIDQSYYEPLSSGTPPNDSSEVVLPENETTLEENKSDHLANDVATETKEQRLSTERNMSDSGSMFELDSLKNEMKMMEAALQGAARQAQAKADEIAKLMNENEQLKSVIEELKRKSNEAEIETLREEYHQRVATLERRVYALTKERDTLRREQNKKSDAAALLKEKDEIINQVMAEGEELSKKQAAQEATIRKLRAQIRELEEEKKGLTTKLQLEENKVESIKKDKTATEKLLQETIEKHQMELAAQKEYYTDALAAAKEAEALAEARADSEARTELENRIREAEERESMLVQALEELRQTLSRREQQAVFKEDILRRDIEDLQKRYQASERRCEELITQVPESTRPLLRQIEAMQETNARKAEAWAAVERSLNSRLQEAEAKAATAEERERSVTERLSQTLSRINVLEAQISCLRAEQTQLSRTLEKERQRAAESRQEYLAAKEEAETQEGRVRQLEEQIRDIRQKHKQELQESLMHRELLQQEIEKERVARSELERTAHVHSAAVSDQTPSTKLTTAFENGNLSRKLSSASSLGSLEESHFLQASLDSSDGFSDRRNHGELSMNPYYMKSMTPSSFEAALRQKEGELASYMSRLASLESIRDSLAEELVKMTEQCEKLRGEAAVLPGLRSELEALRRRHSAALELMGERDEELEELRADIVDLKEMYREQVNLLVNQIQRMNPSMGNTNLSEGAAGLT</sequence>
<dbReference type="FunFam" id="1.25.40.10:FF:000344">
    <property type="entry name" value="Pentatricopeptide repeat-containing protein"/>
    <property type="match status" value="1"/>
</dbReference>
<feature type="coiled-coil region" evidence="7">
    <location>
        <begin position="1184"/>
        <end position="1313"/>
    </location>
</feature>
<evidence type="ECO:0000256" key="4">
    <source>
        <dbReference type="ARBA" id="ARBA00023034"/>
    </source>
</evidence>
<comment type="subcellular location">
    <subcellularLocation>
        <location evidence="1">Golgi apparatus</location>
    </subcellularLocation>
</comment>
<comment type="similarity">
    <text evidence="2">Belongs to the PPR family. PCMP-H subfamily.</text>
</comment>
<feature type="coiled-coil region" evidence="7">
    <location>
        <begin position="881"/>
        <end position="966"/>
    </location>
</feature>
<feature type="coiled-coil region" evidence="7">
    <location>
        <begin position="1081"/>
        <end position="1154"/>
    </location>
</feature>
<evidence type="ECO:0000259" key="10">
    <source>
        <dbReference type="Pfam" id="PF14432"/>
    </source>
</evidence>
<feature type="domain" description="TATA element modulatory factor 1 TATA binding" evidence="9">
    <location>
        <begin position="1384"/>
        <end position="1489"/>
    </location>
</feature>
<dbReference type="Pfam" id="PF12325">
    <property type="entry name" value="TMF_TATA_bd"/>
    <property type="match status" value="1"/>
</dbReference>
<keyword evidence="5 7" id="KW-0175">Coiled coil</keyword>
<feature type="compositionally biased region" description="Basic and acidic residues" evidence="8">
    <location>
        <begin position="599"/>
        <end position="642"/>
    </location>
</feature>
<dbReference type="InterPro" id="IPR002885">
    <property type="entry name" value="PPR_rpt"/>
</dbReference>
<dbReference type="GO" id="GO:0005794">
    <property type="term" value="C:Golgi apparatus"/>
    <property type="evidence" value="ECO:0007669"/>
    <property type="project" value="UniProtKB-SubCell"/>
</dbReference>
<feature type="domain" description="DYW" evidence="10">
    <location>
        <begin position="447"/>
        <end position="517"/>
    </location>
</feature>
<dbReference type="Pfam" id="PF20431">
    <property type="entry name" value="E_motif"/>
    <property type="match status" value="1"/>
</dbReference>
<evidence type="ECO:0000256" key="6">
    <source>
        <dbReference type="PROSITE-ProRule" id="PRU00708"/>
    </source>
</evidence>
<evidence type="ECO:0000259" key="9">
    <source>
        <dbReference type="Pfam" id="PF12325"/>
    </source>
</evidence>
<evidence type="ECO:0000256" key="5">
    <source>
        <dbReference type="ARBA" id="ARBA00023054"/>
    </source>
</evidence>
<evidence type="ECO:0000256" key="8">
    <source>
        <dbReference type="SAM" id="MobiDB-lite"/>
    </source>
</evidence>
<keyword evidence="4" id="KW-0333">Golgi apparatus</keyword>
<reference evidence="11 12" key="1">
    <citation type="submission" date="2020-01" db="EMBL/GenBank/DDBJ databases">
        <title>Genome sequence of Arachis hypogaea, cultivar Shitouqi.</title>
        <authorList>
            <person name="Zhuang W."/>
            <person name="Chen H."/>
            <person name="Varshney R."/>
            <person name="Wang D."/>
            <person name="Ming R."/>
        </authorList>
    </citation>
    <scope>NUCLEOTIDE SEQUENCE [LARGE SCALE GENOMIC DNA]</scope>
    <source>
        <tissue evidence="11">Young leaf</tissue>
    </source>
</reference>
<feature type="region of interest" description="Disordered" evidence="8">
    <location>
        <begin position="599"/>
        <end position="694"/>
    </location>
</feature>
<dbReference type="NCBIfam" id="TIGR00756">
    <property type="entry name" value="PPR"/>
    <property type="match status" value="3"/>
</dbReference>
<gene>
    <name evidence="11" type="ORF">DS421_19g656140</name>
</gene>
<feature type="compositionally biased region" description="Basic and acidic residues" evidence="8">
    <location>
        <begin position="846"/>
        <end position="872"/>
    </location>
</feature>
<dbReference type="Pfam" id="PF12329">
    <property type="entry name" value="TMF_DNA_bd"/>
    <property type="match status" value="1"/>
</dbReference>
<name>A0A6B9V8Q9_ARAHY</name>
<dbReference type="InterPro" id="IPR022092">
    <property type="entry name" value="TMF_DNA-bd"/>
</dbReference>
<evidence type="ECO:0000256" key="2">
    <source>
        <dbReference type="ARBA" id="ARBA00006643"/>
    </source>
</evidence>
<feature type="region of interest" description="Disordered" evidence="8">
    <location>
        <begin position="777"/>
        <end position="876"/>
    </location>
</feature>
<protein>
    <submittedName>
        <fullName evidence="11">Golgin candidate</fullName>
    </submittedName>
</protein>
<feature type="coiled-coil region" evidence="7">
    <location>
        <begin position="998"/>
        <end position="1039"/>
    </location>
</feature>
<dbReference type="PANTHER" id="PTHR47347">
    <property type="entry name" value="GOLGIN CANDIDATE 5"/>
    <property type="match status" value="1"/>
</dbReference>